<comment type="subcellular location">
    <subcellularLocation>
        <location evidence="1">Cell membrane</location>
        <topology evidence="1">Multi-pass membrane protein</topology>
    </subcellularLocation>
</comment>
<dbReference type="Pfam" id="PF02687">
    <property type="entry name" value="FtsX"/>
    <property type="match status" value="1"/>
</dbReference>
<dbReference type="EMBL" id="CP053452">
    <property type="protein sequence ID" value="QJW94572.1"/>
    <property type="molecule type" value="Genomic_DNA"/>
</dbReference>
<feature type="transmembrane region" description="Helical" evidence="7">
    <location>
        <begin position="302"/>
        <end position="331"/>
    </location>
</feature>
<organism evidence="10 11">
    <name type="scientific">Frigoriglobus tundricola</name>
    <dbReference type="NCBI Taxonomy" id="2774151"/>
    <lineage>
        <taxon>Bacteria</taxon>
        <taxon>Pseudomonadati</taxon>
        <taxon>Planctomycetota</taxon>
        <taxon>Planctomycetia</taxon>
        <taxon>Gemmatales</taxon>
        <taxon>Gemmataceae</taxon>
        <taxon>Frigoriglobus</taxon>
    </lineage>
</organism>
<dbReference type="Proteomes" id="UP000503447">
    <property type="component" value="Chromosome"/>
</dbReference>
<feature type="transmembrane region" description="Helical" evidence="7">
    <location>
        <begin position="259"/>
        <end position="281"/>
    </location>
</feature>
<dbReference type="InterPro" id="IPR051125">
    <property type="entry name" value="ABC-4/HrtB_transporter"/>
</dbReference>
<keyword evidence="3" id="KW-1003">Cell membrane</keyword>
<dbReference type="PANTHER" id="PTHR43738">
    <property type="entry name" value="ABC TRANSPORTER, MEMBRANE PROTEIN"/>
    <property type="match status" value="1"/>
</dbReference>
<name>A0A6M5YNN3_9BACT</name>
<dbReference type="InterPro" id="IPR025857">
    <property type="entry name" value="MacB_PCD"/>
</dbReference>
<dbReference type="RefSeq" id="WP_171470539.1">
    <property type="nucleotide sequence ID" value="NZ_CP053452.2"/>
</dbReference>
<evidence type="ECO:0000256" key="2">
    <source>
        <dbReference type="ARBA" id="ARBA00022448"/>
    </source>
</evidence>
<evidence type="ECO:0000259" key="8">
    <source>
        <dbReference type="Pfam" id="PF02687"/>
    </source>
</evidence>
<evidence type="ECO:0000256" key="5">
    <source>
        <dbReference type="ARBA" id="ARBA00022989"/>
    </source>
</evidence>
<sequence length="383" mass="41632">MTWIALKMLMGDRSKYFAIVFGVSFACFLIAEQSAIFCGVMLRTVSPIRDTHGIDIWVMNSNVRYVDDLKPISDDDLYRVRSVPGVDWAVSLYRGQGQVQLASGVYQGVILMGLDDASLTGAPVHMLMGRIGDLQIPDSILVDEAGFHQMWPGEPVRTGKVIEMNQRRAVVVGVYRAAQTFMTMPIIYTRFSQATLFVPPTPTGRLTPFVLAKARPGTDPEDLARRIQARTGLKALTNEGFANLTMGYYLGHTGIPLNFGTTVVLAFLVGTAIAGQTFYLFTVENLKQFGTLKAMGMSDRRVVVMILTQGLVVGGIGYGIGVGLATVYGIFAQRALPLLAFFLPWQVLALTAAAMIVIVLLASLVSIRRALVLEPAVVFQGGA</sequence>
<evidence type="ECO:0000313" key="11">
    <source>
        <dbReference type="Proteomes" id="UP000503447"/>
    </source>
</evidence>
<evidence type="ECO:0000256" key="3">
    <source>
        <dbReference type="ARBA" id="ARBA00022475"/>
    </source>
</evidence>
<evidence type="ECO:0000256" key="6">
    <source>
        <dbReference type="ARBA" id="ARBA00023136"/>
    </source>
</evidence>
<feature type="transmembrane region" description="Helical" evidence="7">
    <location>
        <begin position="343"/>
        <end position="365"/>
    </location>
</feature>
<dbReference type="InterPro" id="IPR003838">
    <property type="entry name" value="ABC3_permease_C"/>
</dbReference>
<evidence type="ECO:0000313" key="10">
    <source>
        <dbReference type="EMBL" id="QJW94572.1"/>
    </source>
</evidence>
<keyword evidence="5 7" id="KW-1133">Transmembrane helix</keyword>
<feature type="domain" description="MacB-like periplasmic core" evidence="9">
    <location>
        <begin position="45"/>
        <end position="229"/>
    </location>
</feature>
<reference evidence="11" key="1">
    <citation type="submission" date="2020-05" db="EMBL/GenBank/DDBJ databases">
        <title>Frigoriglobus tundricola gen. nov., sp. nov., a psychrotolerant cellulolytic planctomycete of the family Gemmataceae with two divergent copies of 16S rRNA gene.</title>
        <authorList>
            <person name="Kulichevskaya I.S."/>
            <person name="Ivanova A.A."/>
            <person name="Naumoff D.G."/>
            <person name="Beletsky A.V."/>
            <person name="Rijpstra W.I.C."/>
            <person name="Sinninghe Damste J.S."/>
            <person name="Mardanov A.V."/>
            <person name="Ravin N.V."/>
            <person name="Dedysh S.N."/>
        </authorList>
    </citation>
    <scope>NUCLEOTIDE SEQUENCE [LARGE SCALE GENOMIC DNA]</scope>
    <source>
        <strain evidence="11">PL17</strain>
    </source>
</reference>
<evidence type="ECO:0000256" key="1">
    <source>
        <dbReference type="ARBA" id="ARBA00004651"/>
    </source>
</evidence>
<protein>
    <submittedName>
        <fullName evidence="10">ABC-type antimicrobial peptide transport system, permease component</fullName>
    </submittedName>
</protein>
<proteinExistence type="predicted"/>
<keyword evidence="6 7" id="KW-0472">Membrane</keyword>
<keyword evidence="4 7" id="KW-0812">Transmembrane</keyword>
<keyword evidence="11" id="KW-1185">Reference proteome</keyword>
<accession>A0A6M5YNN3</accession>
<evidence type="ECO:0000256" key="7">
    <source>
        <dbReference type="SAM" id="Phobius"/>
    </source>
</evidence>
<dbReference type="PROSITE" id="PS51257">
    <property type="entry name" value="PROKAR_LIPOPROTEIN"/>
    <property type="match status" value="1"/>
</dbReference>
<keyword evidence="2" id="KW-0813">Transport</keyword>
<feature type="domain" description="ABC3 transporter permease C-terminal" evidence="8">
    <location>
        <begin position="263"/>
        <end position="373"/>
    </location>
</feature>
<dbReference type="AlphaFoldDB" id="A0A6M5YNN3"/>
<evidence type="ECO:0000259" key="9">
    <source>
        <dbReference type="Pfam" id="PF12704"/>
    </source>
</evidence>
<evidence type="ECO:0000256" key="4">
    <source>
        <dbReference type="ARBA" id="ARBA00022692"/>
    </source>
</evidence>
<gene>
    <name evidence="10" type="ORF">FTUN_2093</name>
</gene>
<dbReference type="Pfam" id="PF12704">
    <property type="entry name" value="MacB_PCD"/>
    <property type="match status" value="1"/>
</dbReference>
<dbReference type="GO" id="GO:0005886">
    <property type="term" value="C:plasma membrane"/>
    <property type="evidence" value="ECO:0007669"/>
    <property type="project" value="UniProtKB-SubCell"/>
</dbReference>
<dbReference type="PANTHER" id="PTHR43738:SF1">
    <property type="entry name" value="HEMIN TRANSPORT SYSTEM PERMEASE PROTEIN HRTB-RELATED"/>
    <property type="match status" value="1"/>
</dbReference>
<dbReference type="KEGG" id="ftj:FTUN_2093"/>